<dbReference type="InterPro" id="IPR004607">
    <property type="entry name" value="GART"/>
</dbReference>
<dbReference type="HAMAP" id="MF_01930">
    <property type="entry name" value="PurN"/>
    <property type="match status" value="1"/>
</dbReference>
<dbReference type="NCBIfam" id="TIGR00639">
    <property type="entry name" value="PurN"/>
    <property type="match status" value="1"/>
</dbReference>
<gene>
    <name evidence="6" type="ORF">N7G274_001361</name>
</gene>
<dbReference type="InterPro" id="IPR002376">
    <property type="entry name" value="Formyl_transf_N"/>
</dbReference>
<dbReference type="SUPFAM" id="SSF53328">
    <property type="entry name" value="Formyltransferase"/>
    <property type="match status" value="1"/>
</dbReference>
<dbReference type="Gene3D" id="3.40.50.170">
    <property type="entry name" value="Formyl transferase, N-terminal domain"/>
    <property type="match status" value="1"/>
</dbReference>
<keyword evidence="7" id="KW-1185">Reference proteome</keyword>
<dbReference type="InterPro" id="IPR036477">
    <property type="entry name" value="Formyl_transf_N_sf"/>
</dbReference>
<evidence type="ECO:0000256" key="1">
    <source>
        <dbReference type="ARBA" id="ARBA00005054"/>
    </source>
</evidence>
<accession>A0ABR4AQ15</accession>
<evidence type="ECO:0000313" key="6">
    <source>
        <dbReference type="EMBL" id="KAL2047340.1"/>
    </source>
</evidence>
<dbReference type="Proteomes" id="UP001590950">
    <property type="component" value="Unassembled WGS sequence"/>
</dbReference>
<reference evidence="6 7" key="1">
    <citation type="submission" date="2024-09" db="EMBL/GenBank/DDBJ databases">
        <title>Rethinking Asexuality: The Enigmatic Case of Functional Sexual Genes in Lepraria (Stereocaulaceae).</title>
        <authorList>
            <person name="Doellman M."/>
            <person name="Sun Y."/>
            <person name="Barcenas-Pena A."/>
            <person name="Lumbsch H.T."/>
            <person name="Grewe F."/>
        </authorList>
    </citation>
    <scope>NUCLEOTIDE SEQUENCE [LARGE SCALE GENOMIC DNA]</scope>
    <source>
        <strain evidence="6 7">Mercado 3170</strain>
    </source>
</reference>
<comment type="caution">
    <text evidence="6">The sequence shown here is derived from an EMBL/GenBank/DDBJ whole genome shotgun (WGS) entry which is preliminary data.</text>
</comment>
<dbReference type="EMBL" id="JBEFKJ010000003">
    <property type="protein sequence ID" value="KAL2047340.1"/>
    <property type="molecule type" value="Genomic_DNA"/>
</dbReference>
<proteinExistence type="inferred from homology"/>
<evidence type="ECO:0000259" key="5">
    <source>
        <dbReference type="Pfam" id="PF00551"/>
    </source>
</evidence>
<evidence type="ECO:0000256" key="3">
    <source>
        <dbReference type="ARBA" id="ARBA00022679"/>
    </source>
</evidence>
<name>A0ABR4AQ15_9LECA</name>
<evidence type="ECO:0000256" key="2">
    <source>
        <dbReference type="ARBA" id="ARBA00012254"/>
    </source>
</evidence>
<dbReference type="PANTHER" id="PTHR43369">
    <property type="entry name" value="PHOSPHORIBOSYLGLYCINAMIDE FORMYLTRANSFERASE"/>
    <property type="match status" value="1"/>
</dbReference>
<evidence type="ECO:0000256" key="4">
    <source>
        <dbReference type="ARBA" id="ARBA00022755"/>
    </source>
</evidence>
<keyword evidence="4" id="KW-0658">Purine biosynthesis</keyword>
<dbReference type="Pfam" id="PF00551">
    <property type="entry name" value="Formyl_trans_N"/>
    <property type="match status" value="1"/>
</dbReference>
<dbReference type="PANTHER" id="PTHR43369:SF2">
    <property type="entry name" value="PHOSPHORIBOSYLGLYCINAMIDE FORMYLTRANSFERASE"/>
    <property type="match status" value="1"/>
</dbReference>
<feature type="domain" description="Formyl transferase N-terminal" evidence="5">
    <location>
        <begin position="10"/>
        <end position="205"/>
    </location>
</feature>
<dbReference type="EC" id="2.1.2.2" evidence="2"/>
<comment type="pathway">
    <text evidence="1">Purine metabolism; IMP biosynthesis via de novo pathway; N(2)-formyl-N(1)-(5-phospho-D-ribosyl)glycinamide from N(1)-(5-phospho-D-ribosyl)glycinamide (10-formyl THF route): step 1/1.</text>
</comment>
<organism evidence="6 7">
    <name type="scientific">Stereocaulon virgatum</name>
    <dbReference type="NCBI Taxonomy" id="373712"/>
    <lineage>
        <taxon>Eukaryota</taxon>
        <taxon>Fungi</taxon>
        <taxon>Dikarya</taxon>
        <taxon>Ascomycota</taxon>
        <taxon>Pezizomycotina</taxon>
        <taxon>Lecanoromycetes</taxon>
        <taxon>OSLEUM clade</taxon>
        <taxon>Lecanoromycetidae</taxon>
        <taxon>Lecanorales</taxon>
        <taxon>Lecanorineae</taxon>
        <taxon>Stereocaulaceae</taxon>
        <taxon>Stereocaulon</taxon>
    </lineage>
</organism>
<evidence type="ECO:0000313" key="7">
    <source>
        <dbReference type="Proteomes" id="UP001590950"/>
    </source>
</evidence>
<protein>
    <recommendedName>
        <fullName evidence="2">phosphoribosylglycinamide formyltransferase 1</fullName>
        <ecNumber evidence="2">2.1.2.2</ecNumber>
    </recommendedName>
</protein>
<keyword evidence="3" id="KW-0808">Transferase</keyword>
<sequence>MSTMASPKIRITVMISGSGTNLQALIDAVKDNALPNASIVRVISNRKAAYGLIRAQNEGIPHEYHNLVRFKKLYVDEQKARYECDRALADLVMEDSPDLVICAGWMHILAPSFLSPLAEAGVEIINLHPALPGQFNGAGAIARAQKAWFDGEIDKTGVMIHKVIAEVDEGSPLLVVEIPFIRGVDESMEALEQRIHEIEHKAIVEGTLMVCNDILETKKASDGHQNHQEAKR</sequence>